<sequence length="840" mass="95594">MAQNRSMQKSNPVEKIKKEDVLGQRFPLCPALSSPKRHGLQTPNLCSREHGIYPLSPGGEVDPRVITGQEKEVSYTIKSPDRKNSLRVQKKNYKQEKRRATKELFSALKDPTVVIMSNWLKIRSCLKSWMRLWCVLKPGVLLIYKSPAVEHWVGTVLLNACRLIQRPSKKDGFCFKVFHPLDLTIWAAKGPRGENVGSITQPLPSTHLICRAMTQSDGHCWMDALELALSCSSLYKLTSWNCRDTQHCFPSESSNILSFLHADSLDLLRNDSPNLSHTDSPLNESCLGHNHTETDGCSDQSECDVHEESDMVTKQNGDQLLNEESYVDQSDDPCPETDIMDFDHAGSEEGQEEEEEEEMERVLEENRGVMWTLLSQLCVGMDPSKLTLPVFTLEPRSLLDRLSDYYGHTDLLSEAVGEENAYSRMKKVLCWYFSGFDKHPKVLKRPFSPVLGETFRCSWLHPQTESCTLYIAEQVSYQPPVSAFYVWNKKDGFCITGNILPKSKYYGNSLSEILDGRVTLLFLSHGEEYIFTLPYSHCKGLFYGKMTTELGGKITIDCEKTKCMAEVEFKLKPVFGSSSQKNQVSGTICIGDQLLATVEGHWDKEIFLCERGTGKREMLWNSTPQGRRQRLKRRVILPDQQGPLESARLWRHVSDAVLSGDQRRAVQERYVVEETQRWDMRVRGDDPWTPHFFRLDPVTNQWIYKHAQSKQCDADVSALQCVRNSVNTKTQPVLSSQSFSPQQAKPQGKYRRSSQHVSSCGQTMEISSSEPLHKPPVLTGMTNCNVLKFTLLFLTLKSLSVLSQQLYVSDHSDHRMVSSRNCLIIFIILLLQLLISYMST</sequence>
<proteinExistence type="predicted"/>
<evidence type="ECO:0000256" key="1">
    <source>
        <dbReference type="ARBA" id="ARBA00022448"/>
    </source>
</evidence>
<dbReference type="PROSITE" id="PS50003">
    <property type="entry name" value="PH_DOMAIN"/>
    <property type="match status" value="1"/>
</dbReference>
<keyword evidence="4" id="KW-0175">Coiled coil</keyword>
<dbReference type="PANTHER" id="PTHR10972">
    <property type="entry name" value="OXYSTEROL-BINDING PROTEIN-RELATED"/>
    <property type="match status" value="1"/>
</dbReference>
<dbReference type="Gene3D" id="2.30.29.30">
    <property type="entry name" value="Pleckstrin-homology domain (PH domain)/Phosphotyrosine-binding domain (PTB)"/>
    <property type="match status" value="1"/>
</dbReference>
<feature type="coiled-coil region" evidence="4">
    <location>
        <begin position="83"/>
        <end position="110"/>
    </location>
</feature>
<organism evidence="8 9">
    <name type="scientific">Chanos chanos</name>
    <name type="common">Milkfish</name>
    <name type="synonym">Mugil chanos</name>
    <dbReference type="NCBI Taxonomy" id="29144"/>
    <lineage>
        <taxon>Eukaryota</taxon>
        <taxon>Metazoa</taxon>
        <taxon>Chordata</taxon>
        <taxon>Craniata</taxon>
        <taxon>Vertebrata</taxon>
        <taxon>Euteleostomi</taxon>
        <taxon>Actinopterygii</taxon>
        <taxon>Neopterygii</taxon>
        <taxon>Teleostei</taxon>
        <taxon>Ostariophysi</taxon>
        <taxon>Gonorynchiformes</taxon>
        <taxon>Chanidae</taxon>
        <taxon>Chanos</taxon>
    </lineage>
</organism>
<dbReference type="InterPro" id="IPR011993">
    <property type="entry name" value="PH-like_dom_sf"/>
</dbReference>
<dbReference type="InterPro" id="IPR037239">
    <property type="entry name" value="OSBP_sf"/>
</dbReference>
<dbReference type="Gene3D" id="2.40.160.120">
    <property type="match status" value="1"/>
</dbReference>
<feature type="compositionally biased region" description="Polar residues" evidence="5">
    <location>
        <begin position="732"/>
        <end position="745"/>
    </location>
</feature>
<dbReference type="RefSeq" id="XP_030649288.1">
    <property type="nucleotide sequence ID" value="XM_030793428.1"/>
</dbReference>
<dbReference type="CDD" id="cd13286">
    <property type="entry name" value="PH_OPR5_ORP8"/>
    <property type="match status" value="1"/>
</dbReference>
<accession>A0A6J2WYC4</accession>
<dbReference type="GO" id="GO:0032541">
    <property type="term" value="C:cortical endoplasmic reticulum"/>
    <property type="evidence" value="ECO:0007669"/>
    <property type="project" value="TreeGrafter"/>
</dbReference>
<keyword evidence="6" id="KW-0812">Transmembrane</keyword>
<dbReference type="PANTHER" id="PTHR10972:SF213">
    <property type="entry name" value="OXYSTEROL-BINDING PROTEIN-RELATED PROTEIN 5"/>
    <property type="match status" value="1"/>
</dbReference>
<evidence type="ECO:0000256" key="6">
    <source>
        <dbReference type="SAM" id="Phobius"/>
    </source>
</evidence>
<dbReference type="AlphaFoldDB" id="A0A6J2WYC4"/>
<dbReference type="GeneID" id="115829339"/>
<keyword evidence="6" id="KW-0472">Membrane</keyword>
<dbReference type="Gene3D" id="3.30.70.3490">
    <property type="match status" value="1"/>
</dbReference>
<protein>
    <submittedName>
        <fullName evidence="9">Oxysterol-binding protein-related protein 5-like</fullName>
    </submittedName>
</protein>
<name>A0A6J2WYC4_CHACN</name>
<evidence type="ECO:0000256" key="3">
    <source>
        <dbReference type="ARBA" id="ARBA00023121"/>
    </source>
</evidence>
<dbReference type="GO" id="GO:0005829">
    <property type="term" value="C:cytosol"/>
    <property type="evidence" value="ECO:0007669"/>
    <property type="project" value="TreeGrafter"/>
</dbReference>
<reference evidence="9" key="1">
    <citation type="submission" date="2025-08" db="UniProtKB">
        <authorList>
            <consortium name="RefSeq"/>
        </authorList>
    </citation>
    <scope>IDENTIFICATION</scope>
</reference>
<dbReference type="InterPro" id="IPR001849">
    <property type="entry name" value="PH_domain"/>
</dbReference>
<keyword evidence="6" id="KW-1133">Transmembrane helix</keyword>
<dbReference type="InterPro" id="IPR000648">
    <property type="entry name" value="Oxysterol-bd"/>
</dbReference>
<evidence type="ECO:0000259" key="7">
    <source>
        <dbReference type="PROSITE" id="PS50003"/>
    </source>
</evidence>
<dbReference type="InParanoid" id="A0A6J2WYC4"/>
<evidence type="ECO:0000313" key="8">
    <source>
        <dbReference type="Proteomes" id="UP000504632"/>
    </source>
</evidence>
<evidence type="ECO:0000256" key="5">
    <source>
        <dbReference type="SAM" id="MobiDB-lite"/>
    </source>
</evidence>
<dbReference type="Pfam" id="PF00169">
    <property type="entry name" value="PH"/>
    <property type="match status" value="1"/>
</dbReference>
<keyword evidence="8" id="KW-1185">Reference proteome</keyword>
<gene>
    <name evidence="9" type="primary">LOC115829339</name>
</gene>
<dbReference type="SMART" id="SM00233">
    <property type="entry name" value="PH"/>
    <property type="match status" value="1"/>
</dbReference>
<feature type="region of interest" description="Disordered" evidence="5">
    <location>
        <begin position="732"/>
        <end position="754"/>
    </location>
</feature>
<evidence type="ECO:0000313" key="9">
    <source>
        <dbReference type="RefSeq" id="XP_030649288.1"/>
    </source>
</evidence>
<evidence type="ECO:0000256" key="4">
    <source>
        <dbReference type="SAM" id="Coils"/>
    </source>
</evidence>
<dbReference type="OrthoDB" id="10053431at2759"/>
<dbReference type="FunFam" id="2.30.29.30:FF:000030">
    <property type="entry name" value="Oxysterol-binding protein"/>
    <property type="match status" value="1"/>
</dbReference>
<keyword evidence="2" id="KW-0445">Lipid transport</keyword>
<feature type="domain" description="PH" evidence="7">
    <location>
        <begin position="113"/>
        <end position="230"/>
    </location>
</feature>
<dbReference type="GO" id="GO:0015485">
    <property type="term" value="F:cholesterol binding"/>
    <property type="evidence" value="ECO:0007669"/>
    <property type="project" value="TreeGrafter"/>
</dbReference>
<dbReference type="FunFam" id="2.40.160.120:FF:000004">
    <property type="entry name" value="Oxysterol-binding protein"/>
    <property type="match status" value="1"/>
</dbReference>
<keyword evidence="1" id="KW-0813">Transport</keyword>
<dbReference type="SUPFAM" id="SSF144000">
    <property type="entry name" value="Oxysterol-binding protein-like"/>
    <property type="match status" value="1"/>
</dbReference>
<dbReference type="SUPFAM" id="SSF50729">
    <property type="entry name" value="PH domain-like"/>
    <property type="match status" value="1"/>
</dbReference>
<feature type="region of interest" description="Disordered" evidence="5">
    <location>
        <begin position="297"/>
        <end position="319"/>
    </location>
</feature>
<keyword evidence="3" id="KW-0446">Lipid-binding</keyword>
<dbReference type="Pfam" id="PF01237">
    <property type="entry name" value="Oxysterol_BP"/>
    <property type="match status" value="1"/>
</dbReference>
<dbReference type="Proteomes" id="UP000504632">
    <property type="component" value="Chromosome 2"/>
</dbReference>
<dbReference type="GO" id="GO:0016020">
    <property type="term" value="C:membrane"/>
    <property type="evidence" value="ECO:0007669"/>
    <property type="project" value="TreeGrafter"/>
</dbReference>
<feature type="transmembrane region" description="Helical" evidence="6">
    <location>
        <begin position="821"/>
        <end position="839"/>
    </location>
</feature>
<dbReference type="GO" id="GO:0006869">
    <property type="term" value="P:lipid transport"/>
    <property type="evidence" value="ECO:0007669"/>
    <property type="project" value="UniProtKB-KW"/>
</dbReference>
<evidence type="ECO:0000256" key="2">
    <source>
        <dbReference type="ARBA" id="ARBA00023055"/>
    </source>
</evidence>